<dbReference type="OrthoDB" id="4797035at2"/>
<accession>A0A542ZHQ9</accession>
<reference evidence="8 9" key="1">
    <citation type="submission" date="2019-06" db="EMBL/GenBank/DDBJ databases">
        <title>Sequencing the genomes of 1000 actinobacteria strains.</title>
        <authorList>
            <person name="Klenk H.-P."/>
        </authorList>
    </citation>
    <scope>NUCLEOTIDE SEQUENCE [LARGE SCALE GENOMIC DNA]</scope>
    <source>
        <strain evidence="8 9">DSM 18082</strain>
    </source>
</reference>
<feature type="binding site" evidence="4">
    <location>
        <position position="266"/>
    </location>
    <ligand>
        <name>NAD(+)</name>
        <dbReference type="ChEBI" id="CHEBI:57540"/>
    </ligand>
</feature>
<evidence type="ECO:0000313" key="9">
    <source>
        <dbReference type="Proteomes" id="UP000319514"/>
    </source>
</evidence>
<feature type="binding site" evidence="4">
    <location>
        <position position="310"/>
    </location>
    <ligand>
        <name>FAD</name>
        <dbReference type="ChEBI" id="CHEBI:57692"/>
    </ligand>
</feature>
<evidence type="ECO:0000256" key="5">
    <source>
        <dbReference type="PIRSR" id="PIRSR000350-4"/>
    </source>
</evidence>
<evidence type="ECO:0000259" key="7">
    <source>
        <dbReference type="Pfam" id="PF07992"/>
    </source>
</evidence>
<evidence type="ECO:0000259" key="6">
    <source>
        <dbReference type="Pfam" id="PF02852"/>
    </source>
</evidence>
<dbReference type="GO" id="GO:0050660">
    <property type="term" value="F:flavin adenine dinucleotide binding"/>
    <property type="evidence" value="ECO:0007669"/>
    <property type="project" value="TreeGrafter"/>
</dbReference>
<dbReference type="InterPro" id="IPR004099">
    <property type="entry name" value="Pyr_nucl-diS_OxRdtase_dimer"/>
</dbReference>
<feature type="binding site" evidence="4">
    <location>
        <position position="200"/>
    </location>
    <ligand>
        <name>NAD(+)</name>
        <dbReference type="ChEBI" id="CHEBI:57540"/>
    </ligand>
</feature>
<comment type="cofactor">
    <cofactor evidence="4">
        <name>FAD</name>
        <dbReference type="ChEBI" id="CHEBI:57692"/>
    </cofactor>
    <text evidence="4">Binds 1 FAD per subunit.</text>
</comment>
<dbReference type="Proteomes" id="UP000319514">
    <property type="component" value="Unassembled WGS sequence"/>
</dbReference>
<keyword evidence="4" id="KW-0520">NAD</keyword>
<proteinExistence type="inferred from homology"/>
<dbReference type="PRINTS" id="PR00368">
    <property type="entry name" value="FADPNR"/>
</dbReference>
<dbReference type="EMBL" id="VFOQ01000001">
    <property type="protein sequence ID" value="TQL59690.1"/>
    <property type="molecule type" value="Genomic_DNA"/>
</dbReference>
<dbReference type="GO" id="GO:0003955">
    <property type="term" value="F:NAD(P)H dehydrogenase (quinone) activity"/>
    <property type="evidence" value="ECO:0007669"/>
    <property type="project" value="TreeGrafter"/>
</dbReference>
<feature type="domain" description="Pyridine nucleotide-disulphide oxidoreductase dimerisation" evidence="6">
    <location>
        <begin position="356"/>
        <end position="461"/>
    </location>
</feature>
<evidence type="ECO:0000256" key="4">
    <source>
        <dbReference type="PIRSR" id="PIRSR000350-3"/>
    </source>
</evidence>
<keyword evidence="3 4" id="KW-0274">FAD</keyword>
<evidence type="ECO:0000256" key="3">
    <source>
        <dbReference type="ARBA" id="ARBA00022827"/>
    </source>
</evidence>
<protein>
    <submittedName>
        <fullName evidence="8">Dihydrolipoamide dehydrogenase</fullName>
    </submittedName>
</protein>
<dbReference type="SUPFAM" id="SSF55424">
    <property type="entry name" value="FAD/NAD-linked reductases, dimerisation (C-terminal) domain"/>
    <property type="match status" value="1"/>
</dbReference>
<comment type="similarity">
    <text evidence="1">Belongs to the class-I pyridine nucleotide-disulfide oxidoreductase family.</text>
</comment>
<dbReference type="AlphaFoldDB" id="A0A542ZHQ9"/>
<dbReference type="InterPro" id="IPR036188">
    <property type="entry name" value="FAD/NAD-bd_sf"/>
</dbReference>
<gene>
    <name evidence="8" type="ORF">FB474_1056</name>
</gene>
<feature type="domain" description="FAD/NAD(P)-binding" evidence="7">
    <location>
        <begin position="9"/>
        <end position="319"/>
    </location>
</feature>
<evidence type="ECO:0000256" key="1">
    <source>
        <dbReference type="ARBA" id="ARBA00007532"/>
    </source>
</evidence>
<feature type="binding site" evidence="4">
    <location>
        <begin position="177"/>
        <end position="184"/>
    </location>
    <ligand>
        <name>NAD(+)</name>
        <dbReference type="ChEBI" id="CHEBI:57540"/>
    </ligand>
</feature>
<dbReference type="InterPro" id="IPR016156">
    <property type="entry name" value="FAD/NAD-linked_Rdtase_dimer_sf"/>
</dbReference>
<dbReference type="SUPFAM" id="SSF51905">
    <property type="entry name" value="FAD/NAD(P)-binding domain"/>
    <property type="match status" value="1"/>
</dbReference>
<dbReference type="Gene3D" id="3.50.50.60">
    <property type="entry name" value="FAD/NAD(P)-binding domain"/>
    <property type="match status" value="2"/>
</dbReference>
<evidence type="ECO:0000256" key="2">
    <source>
        <dbReference type="ARBA" id="ARBA00022630"/>
    </source>
</evidence>
<organism evidence="8 9">
    <name type="scientific">Oryzihumus leptocrescens</name>
    <dbReference type="NCBI Taxonomy" id="297536"/>
    <lineage>
        <taxon>Bacteria</taxon>
        <taxon>Bacillati</taxon>
        <taxon>Actinomycetota</taxon>
        <taxon>Actinomycetes</taxon>
        <taxon>Micrococcales</taxon>
        <taxon>Intrasporangiaceae</taxon>
        <taxon>Oryzihumus</taxon>
    </lineage>
</organism>
<name>A0A542ZHQ9_9MICO</name>
<dbReference type="PANTHER" id="PTHR43014">
    <property type="entry name" value="MERCURIC REDUCTASE"/>
    <property type="match status" value="1"/>
</dbReference>
<dbReference type="PANTHER" id="PTHR43014:SF2">
    <property type="entry name" value="MERCURIC REDUCTASE"/>
    <property type="match status" value="1"/>
</dbReference>
<comment type="caution">
    <text evidence="8">The sequence shown here is derived from an EMBL/GenBank/DDBJ whole genome shotgun (WGS) entry which is preliminary data.</text>
</comment>
<dbReference type="Gene3D" id="3.30.390.30">
    <property type="match status" value="1"/>
</dbReference>
<dbReference type="PIRSF" id="PIRSF000350">
    <property type="entry name" value="Mercury_reductase_MerA"/>
    <property type="match status" value="1"/>
</dbReference>
<dbReference type="InterPro" id="IPR001100">
    <property type="entry name" value="Pyr_nuc-diS_OxRdtase"/>
</dbReference>
<keyword evidence="4" id="KW-0547">Nucleotide-binding</keyword>
<evidence type="ECO:0000313" key="8">
    <source>
        <dbReference type="EMBL" id="TQL59690.1"/>
    </source>
</evidence>
<sequence length="470" mass="49146">MSEAVDESFDVIVVGAGAVGENAADRAGRSGLKVMVVERRLVGGECSFYACTPTKAMLRPVHAAHAAQRVRGVAGAHLVPAEVMARRDYWISDLDDSGAVRWLESAGIALVRGTARLVGERLVEVDGTTYRAGAAVVVATGTSPAVPDLPGLRDAKPWTNIEATTSSTVPERLVILGGGVVACETAQIYCALGSRVTLVERGPRLLGRAEPFASSLVAAALAREGVDVRLGVTVTAVSRPEPGGEVTVTLSDGSTVAGDEVMAAMGRTPNTGDLGLDVVGAEVDESGYVVVDDSMRVTSVPGDWLYAVGDVTGRNLLTHMGKYQARVAGDIIAARGAGRATDGPGMRAWADHLGAPQVVFTDPEVSSVGLTEAAARERGMDVRVVNVKMRAASGAGLQADEYEGYAQIVVDESRRVVVGATFVGQDTAEMVHAAGIAVVGEVPLERLWHVVPSFPTMSEIWLRLLEHYGL</sequence>
<feature type="binding site" evidence="4">
    <location>
        <position position="55"/>
    </location>
    <ligand>
        <name>FAD</name>
        <dbReference type="ChEBI" id="CHEBI:57692"/>
    </ligand>
</feature>
<feature type="disulfide bond" description="Redox-active" evidence="5">
    <location>
        <begin position="46"/>
        <end position="51"/>
    </location>
</feature>
<dbReference type="InterPro" id="IPR023753">
    <property type="entry name" value="FAD/NAD-binding_dom"/>
</dbReference>
<keyword evidence="9" id="KW-1185">Reference proteome</keyword>
<dbReference type="Pfam" id="PF07992">
    <property type="entry name" value="Pyr_redox_2"/>
    <property type="match status" value="1"/>
</dbReference>
<dbReference type="PRINTS" id="PR00411">
    <property type="entry name" value="PNDRDTASEI"/>
</dbReference>
<dbReference type="RefSeq" id="WP_141787680.1">
    <property type="nucleotide sequence ID" value="NZ_BAAAKX010000004.1"/>
</dbReference>
<keyword evidence="2" id="KW-0285">Flavoprotein</keyword>
<dbReference type="Pfam" id="PF02852">
    <property type="entry name" value="Pyr_redox_dim"/>
    <property type="match status" value="1"/>
</dbReference>